<accession>A0A2U9ID20</accession>
<dbReference type="GeneID" id="36831292"/>
<organism evidence="2 3">
    <name type="scientific">Acidianus brierleyi</name>
    <dbReference type="NCBI Taxonomy" id="41673"/>
    <lineage>
        <taxon>Archaea</taxon>
        <taxon>Thermoproteota</taxon>
        <taxon>Thermoprotei</taxon>
        <taxon>Sulfolobales</taxon>
        <taxon>Sulfolobaceae</taxon>
        <taxon>Acidianus</taxon>
    </lineage>
</organism>
<dbReference type="KEGG" id="abri:DFR85_04010"/>
<feature type="transmembrane region" description="Helical" evidence="1">
    <location>
        <begin position="303"/>
        <end position="319"/>
    </location>
</feature>
<keyword evidence="1" id="KW-1133">Transmembrane helix</keyword>
<name>A0A2U9ID20_9CREN</name>
<feature type="transmembrane region" description="Helical" evidence="1">
    <location>
        <begin position="93"/>
        <end position="113"/>
    </location>
</feature>
<dbReference type="SUPFAM" id="SSF103473">
    <property type="entry name" value="MFS general substrate transporter"/>
    <property type="match status" value="1"/>
</dbReference>
<keyword evidence="3" id="KW-1185">Reference proteome</keyword>
<feature type="transmembrane region" description="Helical" evidence="1">
    <location>
        <begin position="234"/>
        <end position="258"/>
    </location>
</feature>
<dbReference type="Proteomes" id="UP000248044">
    <property type="component" value="Chromosome"/>
</dbReference>
<evidence type="ECO:0000256" key="1">
    <source>
        <dbReference type="SAM" id="Phobius"/>
    </source>
</evidence>
<protein>
    <recommendedName>
        <fullName evidence="4">MFS transporter</fullName>
    </recommendedName>
</protein>
<evidence type="ECO:0000313" key="3">
    <source>
        <dbReference type="Proteomes" id="UP000248044"/>
    </source>
</evidence>
<keyword evidence="1" id="KW-0472">Membrane</keyword>
<gene>
    <name evidence="2" type="ORF">DFR85_04010</name>
</gene>
<proteinExistence type="predicted"/>
<sequence length="325" mass="37825">MIAFFLISVFETFLFYKITILSLLLILFLTITLYIISSLDGIFLYLTYKDKLNEDGYVSLSQFREIRDLVSLGLVSLLSFLVEEYGIRVLSFLFFLGGIYYLISHTVLLRLNVQKNQKFSSMKLTREAFRKYMEIIKTNARYFYVVFISIFILIFTYGTDLFFFAIFKNSQYLYEFYAILNIMLILVSVTNSLFLNKIINIIKNKISNYFLFLLISLSLYLIVLPIILFKFPAYLFFIGYFITSIVQGASSAYIGSIFNTSIPSEYAGYLISIESLRELVSKLIVIIFLVGYVTQYIGIIQSSVIIIFVVSLSSIFFYFKTRKIK</sequence>
<evidence type="ECO:0000313" key="2">
    <source>
        <dbReference type="EMBL" id="AWR93906.1"/>
    </source>
</evidence>
<reference evidence="2 3" key="1">
    <citation type="submission" date="2018-05" db="EMBL/GenBank/DDBJ databases">
        <title>Complete Genome Sequences of Extremely Thermoacidophilic, Metal-Mobilizing Type-Strain Members of the Archaeal Family Sulfolobaceae: Acidianus brierleyi DSM-1651T, Acidianus sulfidivorans DSM-18786T, Metallosphaera hakonensis DSM-7519T, and Metallosphaera prunae DSM-10039T.</title>
        <authorList>
            <person name="Counts J.A."/>
            <person name="Kelly R.M."/>
        </authorList>
    </citation>
    <scope>NUCLEOTIDE SEQUENCE [LARGE SCALE GENOMIC DNA]</scope>
    <source>
        <strain evidence="2 3">DSM 1651</strain>
    </source>
</reference>
<feature type="transmembrane region" description="Helical" evidence="1">
    <location>
        <begin position="142"/>
        <end position="166"/>
    </location>
</feature>
<feature type="transmembrane region" description="Helical" evidence="1">
    <location>
        <begin position="279"/>
        <end position="297"/>
    </location>
</feature>
<dbReference type="AlphaFoldDB" id="A0A2U9ID20"/>
<dbReference type="RefSeq" id="WP_110269790.1">
    <property type="nucleotide sequence ID" value="NZ_CP029289.2"/>
</dbReference>
<dbReference type="InterPro" id="IPR036259">
    <property type="entry name" value="MFS_trans_sf"/>
</dbReference>
<feature type="transmembrane region" description="Helical" evidence="1">
    <location>
        <begin position="20"/>
        <end position="48"/>
    </location>
</feature>
<dbReference type="EMBL" id="CP029289">
    <property type="protein sequence ID" value="AWR93906.1"/>
    <property type="molecule type" value="Genomic_DNA"/>
</dbReference>
<evidence type="ECO:0008006" key="4">
    <source>
        <dbReference type="Google" id="ProtNLM"/>
    </source>
</evidence>
<feature type="transmembrane region" description="Helical" evidence="1">
    <location>
        <begin position="206"/>
        <end position="228"/>
    </location>
</feature>
<keyword evidence="1" id="KW-0812">Transmembrane</keyword>
<feature type="transmembrane region" description="Helical" evidence="1">
    <location>
        <begin position="172"/>
        <end position="194"/>
    </location>
</feature>